<protein>
    <submittedName>
        <fullName evidence="1">Uncharacterized protein</fullName>
    </submittedName>
</protein>
<gene>
    <name evidence="1" type="ORF">A2908_02020</name>
</gene>
<dbReference type="AlphaFoldDB" id="A0A1G2IFZ5"/>
<comment type="caution">
    <text evidence="1">The sequence shown here is derived from an EMBL/GenBank/DDBJ whole genome shotgun (WGS) entry which is preliminary data.</text>
</comment>
<reference evidence="1 2" key="1">
    <citation type="journal article" date="2016" name="Nat. Commun.">
        <title>Thousands of microbial genomes shed light on interconnected biogeochemical processes in an aquifer system.</title>
        <authorList>
            <person name="Anantharaman K."/>
            <person name="Brown C.T."/>
            <person name="Hug L.A."/>
            <person name="Sharon I."/>
            <person name="Castelle C.J."/>
            <person name="Probst A.J."/>
            <person name="Thomas B.C."/>
            <person name="Singh A."/>
            <person name="Wilkins M.J."/>
            <person name="Karaoz U."/>
            <person name="Brodie E.L."/>
            <person name="Williams K.H."/>
            <person name="Hubbard S.S."/>
            <person name="Banfield J.F."/>
        </authorList>
    </citation>
    <scope>NUCLEOTIDE SEQUENCE [LARGE SCALE GENOMIC DNA]</scope>
</reference>
<proteinExistence type="predicted"/>
<dbReference type="Proteomes" id="UP000176774">
    <property type="component" value="Unassembled WGS sequence"/>
</dbReference>
<accession>A0A1G2IFZ5</accession>
<sequence>MPKPATAHTTDCLAAPTLAGSPLDVKNKNAAIMNIITATAAIIGQTKPNTAFKISQTVIPGTTFGSGIGLNAANAITGDVNSAVNTVEVNKLNFLFILIFYPVKYRKAVISK</sequence>
<evidence type="ECO:0000313" key="1">
    <source>
        <dbReference type="EMBL" id="OGZ73078.1"/>
    </source>
</evidence>
<evidence type="ECO:0000313" key="2">
    <source>
        <dbReference type="Proteomes" id="UP000176774"/>
    </source>
</evidence>
<name>A0A1G2IFZ5_9BACT</name>
<dbReference type="EMBL" id="MHPA01000016">
    <property type="protein sequence ID" value="OGZ73078.1"/>
    <property type="molecule type" value="Genomic_DNA"/>
</dbReference>
<organism evidence="1 2">
    <name type="scientific">Candidatus Staskawiczbacteria bacterium RIFCSPLOWO2_01_FULL_38_12b</name>
    <dbReference type="NCBI Taxonomy" id="1802214"/>
    <lineage>
        <taxon>Bacteria</taxon>
        <taxon>Candidatus Staskawicziibacteriota</taxon>
    </lineage>
</organism>